<evidence type="ECO:0000256" key="13">
    <source>
        <dbReference type="ARBA" id="ARBA00036824"/>
    </source>
</evidence>
<dbReference type="RefSeq" id="XP_040638068.1">
    <property type="nucleotide sequence ID" value="XM_040787356.1"/>
</dbReference>
<evidence type="ECO:0000256" key="15">
    <source>
        <dbReference type="ARBA" id="ARBA00038929"/>
    </source>
</evidence>
<dbReference type="GeneID" id="63702480"/>
<comment type="similarity">
    <text evidence="3 18">Belongs to the glycosyl hydrolase 5 (cellulase A) family.</text>
</comment>
<dbReference type="InterPro" id="IPR017853">
    <property type="entry name" value="GH"/>
</dbReference>
<evidence type="ECO:0000256" key="7">
    <source>
        <dbReference type="ARBA" id="ARBA00022801"/>
    </source>
</evidence>
<dbReference type="SUPFAM" id="SSF51445">
    <property type="entry name" value="(Trans)glycosidases"/>
    <property type="match status" value="1"/>
</dbReference>
<reference evidence="22" key="1">
    <citation type="journal article" date="2014" name="Nat. Commun.">
        <title>Genomic adaptations of the halophilic Dead Sea filamentous fungus Eurotium rubrum.</title>
        <authorList>
            <person name="Kis-Papo T."/>
            <person name="Weig A.R."/>
            <person name="Riley R."/>
            <person name="Persoh D."/>
            <person name="Salamov A."/>
            <person name="Sun H."/>
            <person name="Lipzen A."/>
            <person name="Wasser S.P."/>
            <person name="Rambold G."/>
            <person name="Grigoriev I.V."/>
            <person name="Nevo E."/>
        </authorList>
    </citation>
    <scope>NUCLEOTIDE SEQUENCE [LARGE SCALE GENOMIC DNA]</scope>
    <source>
        <strain evidence="22">CBS 135680</strain>
    </source>
</reference>
<comment type="subunit">
    <text evidence="4">Monomer.</text>
</comment>
<dbReference type="FunFam" id="3.20.20.80:FF:000033">
    <property type="entry name" value="Glucan 1,3-beta-glucosidase A"/>
    <property type="match status" value="1"/>
</dbReference>
<keyword evidence="12" id="KW-0624">Polysaccharide degradation</keyword>
<comment type="subcellular location">
    <subcellularLocation>
        <location evidence="2">Secreted</location>
    </subcellularLocation>
</comment>
<dbReference type="GO" id="GO:0071555">
    <property type="term" value="P:cell wall organization"/>
    <property type="evidence" value="ECO:0007669"/>
    <property type="project" value="UniProtKB-KW"/>
</dbReference>
<evidence type="ECO:0000256" key="3">
    <source>
        <dbReference type="ARBA" id="ARBA00005641"/>
    </source>
</evidence>
<dbReference type="PANTHER" id="PTHR31297">
    <property type="entry name" value="GLUCAN ENDO-1,6-BETA-GLUCOSIDASE B"/>
    <property type="match status" value="1"/>
</dbReference>
<evidence type="ECO:0000313" key="21">
    <source>
        <dbReference type="EMBL" id="EYE94380.1"/>
    </source>
</evidence>
<evidence type="ECO:0000256" key="4">
    <source>
        <dbReference type="ARBA" id="ARBA00011245"/>
    </source>
</evidence>
<dbReference type="GO" id="GO:0005576">
    <property type="term" value="C:extracellular region"/>
    <property type="evidence" value="ECO:0007669"/>
    <property type="project" value="UniProtKB-SubCell"/>
</dbReference>
<dbReference type="AlphaFoldDB" id="A0A017SDQ8"/>
<keyword evidence="7 18" id="KW-0378">Hydrolase</keyword>
<evidence type="ECO:0000313" key="22">
    <source>
        <dbReference type="Proteomes" id="UP000019804"/>
    </source>
</evidence>
<feature type="signal peptide" evidence="19">
    <location>
        <begin position="1"/>
        <end position="22"/>
    </location>
</feature>
<dbReference type="Pfam" id="PF00150">
    <property type="entry name" value="Cellulase"/>
    <property type="match status" value="1"/>
</dbReference>
<evidence type="ECO:0000256" key="12">
    <source>
        <dbReference type="ARBA" id="ARBA00023326"/>
    </source>
</evidence>
<dbReference type="OrthoDB" id="62120at2759"/>
<sequence length="416" mass="46086">MFTKLSHKALFTLSALAAVVGAIPLGVDEIHAPSVNYDVDKIRGVNIGGWLVLEPWITPAIFEEVGDAAVDEWTLTEVLGKEKARDRLLEHWEGFVGQDDFEEIAAAGLTHVRIPVGYWAVIPLNDDEPYVNGQLDFLDQAVFWAQSAGLQVIIDLHGAPGSQNGFDNSGRKGPVQWQQGDTVDRTTAAIQGLIDRYYEYPNVIFEALNEPSIPGGVDRNLLSQYYGDFEQRIHEATPDATLVLHDGFNPVDSWNGFLSEDNVVIDNHHYEVFDNSLLTKDVNTHVQNVCAHSSGQLQKSDKWAIVGEWTGAMTDCAKYLNGKGVGARYDGTMSADFSAGSCDGKSVGTVADFSDEDKANTRRFIEGQLDAWEQNSGWVFWTWKTESAPEWDMRQLLAEGVFPQPLDDRQFPGQCD</sequence>
<feature type="chain" id="PRO_5001495577" description="glucan 1,3-beta-glucosidase" evidence="19">
    <location>
        <begin position="23"/>
        <end position="416"/>
    </location>
</feature>
<dbReference type="STRING" id="1388766.A0A017SDQ8"/>
<evidence type="ECO:0000256" key="17">
    <source>
        <dbReference type="ARBA" id="ARBA00041265"/>
    </source>
</evidence>
<keyword evidence="10 18" id="KW-0326">Glycosidase</keyword>
<evidence type="ECO:0000256" key="6">
    <source>
        <dbReference type="ARBA" id="ARBA00022729"/>
    </source>
</evidence>
<feature type="domain" description="Glycoside hydrolase family 5" evidence="20">
    <location>
        <begin position="96"/>
        <end position="314"/>
    </location>
</feature>
<dbReference type="HOGENOM" id="CLU_004624_0_2_1"/>
<keyword evidence="6 19" id="KW-0732">Signal</keyword>
<dbReference type="GO" id="GO:0009251">
    <property type="term" value="P:glucan catabolic process"/>
    <property type="evidence" value="ECO:0007669"/>
    <property type="project" value="TreeGrafter"/>
</dbReference>
<keyword evidence="5" id="KW-0964">Secreted</keyword>
<evidence type="ECO:0000256" key="9">
    <source>
        <dbReference type="ARBA" id="ARBA00023277"/>
    </source>
</evidence>
<evidence type="ECO:0000256" key="11">
    <source>
        <dbReference type="ARBA" id="ARBA00023316"/>
    </source>
</evidence>
<comment type="catalytic activity">
    <reaction evidence="13">
        <text>Successive hydrolysis of beta-D-glucose units from the non-reducing ends of (1-&gt;3)-beta-D-glucans, releasing alpha-glucose.</text>
        <dbReference type="EC" id="3.2.1.58"/>
    </reaction>
</comment>
<dbReference type="InterPro" id="IPR050386">
    <property type="entry name" value="Glycosyl_hydrolase_5"/>
</dbReference>
<evidence type="ECO:0000256" key="8">
    <source>
        <dbReference type="ARBA" id="ARBA00023211"/>
    </source>
</evidence>
<evidence type="ECO:0000256" key="5">
    <source>
        <dbReference type="ARBA" id="ARBA00022525"/>
    </source>
</evidence>
<dbReference type="EC" id="3.2.1.58" evidence="15"/>
<evidence type="ECO:0000256" key="14">
    <source>
        <dbReference type="ARBA" id="ARBA00037254"/>
    </source>
</evidence>
<keyword evidence="22" id="KW-1185">Reference proteome</keyword>
<dbReference type="GO" id="GO:0009986">
    <property type="term" value="C:cell surface"/>
    <property type="evidence" value="ECO:0007669"/>
    <property type="project" value="TreeGrafter"/>
</dbReference>
<evidence type="ECO:0000256" key="1">
    <source>
        <dbReference type="ARBA" id="ARBA00001936"/>
    </source>
</evidence>
<evidence type="ECO:0000256" key="2">
    <source>
        <dbReference type="ARBA" id="ARBA00004613"/>
    </source>
</evidence>
<evidence type="ECO:0000256" key="19">
    <source>
        <dbReference type="SAM" id="SignalP"/>
    </source>
</evidence>
<comment type="cofactor">
    <cofactor evidence="1">
        <name>Mn(2+)</name>
        <dbReference type="ChEBI" id="CHEBI:29035"/>
    </cofactor>
</comment>
<evidence type="ECO:0000256" key="18">
    <source>
        <dbReference type="RuleBase" id="RU361153"/>
    </source>
</evidence>
<dbReference type="Proteomes" id="UP000019804">
    <property type="component" value="Unassembled WGS sequence"/>
</dbReference>
<gene>
    <name evidence="21" type="ORF">EURHEDRAFT_538846</name>
</gene>
<keyword evidence="11" id="KW-0961">Cell wall biogenesis/degradation</keyword>
<proteinExistence type="inferred from homology"/>
<evidence type="ECO:0000256" key="10">
    <source>
        <dbReference type="ARBA" id="ARBA00023295"/>
    </source>
</evidence>
<evidence type="ECO:0000256" key="16">
    <source>
        <dbReference type="ARBA" id="ARBA00041261"/>
    </source>
</evidence>
<keyword evidence="9" id="KW-0119">Carbohydrate metabolism</keyword>
<evidence type="ECO:0000259" key="20">
    <source>
        <dbReference type="Pfam" id="PF00150"/>
    </source>
</evidence>
<dbReference type="InterPro" id="IPR001547">
    <property type="entry name" value="Glyco_hydro_5"/>
</dbReference>
<protein>
    <recommendedName>
        <fullName evidence="15">glucan 1,3-beta-glucosidase</fullName>
        <ecNumber evidence="15">3.2.1.58</ecNumber>
    </recommendedName>
    <alternativeName>
        <fullName evidence="17">Exo-1,3-beta-glucanase 1</fullName>
    </alternativeName>
    <alternativeName>
        <fullName evidence="16">Exo-1,3-beta-glucanase A</fullName>
    </alternativeName>
</protein>
<dbReference type="GO" id="GO:0004338">
    <property type="term" value="F:glucan exo-1,3-beta-glucosidase activity"/>
    <property type="evidence" value="ECO:0007669"/>
    <property type="project" value="UniProtKB-EC"/>
</dbReference>
<accession>A0A017SDQ8</accession>
<dbReference type="EMBL" id="KK088426">
    <property type="protein sequence ID" value="EYE94380.1"/>
    <property type="molecule type" value="Genomic_DNA"/>
</dbReference>
<organism evidence="21 22">
    <name type="scientific">Aspergillus ruber (strain CBS 135680)</name>
    <dbReference type="NCBI Taxonomy" id="1388766"/>
    <lineage>
        <taxon>Eukaryota</taxon>
        <taxon>Fungi</taxon>
        <taxon>Dikarya</taxon>
        <taxon>Ascomycota</taxon>
        <taxon>Pezizomycotina</taxon>
        <taxon>Eurotiomycetes</taxon>
        <taxon>Eurotiomycetidae</taxon>
        <taxon>Eurotiales</taxon>
        <taxon>Aspergillaceae</taxon>
        <taxon>Aspergillus</taxon>
        <taxon>Aspergillus subgen. Aspergillus</taxon>
    </lineage>
</organism>
<dbReference type="Gene3D" id="3.20.20.80">
    <property type="entry name" value="Glycosidases"/>
    <property type="match status" value="1"/>
</dbReference>
<dbReference type="PANTHER" id="PTHR31297:SF1">
    <property type="entry name" value="GLUCAN 1,3-BETA-GLUCOSIDASE I_II-RELATED"/>
    <property type="match status" value="1"/>
</dbReference>
<keyword evidence="8" id="KW-0464">Manganese</keyword>
<name>A0A017SDQ8_ASPRC</name>
<comment type="function">
    <text evidence="14">Beta-glucanases participate in the metabolism of beta-glucan, the main structural component of the cell wall. It could also function biosynthetically as a transglycosylase.</text>
</comment>